<name>A0A6J4PZC9_9CYAN</name>
<feature type="transmembrane region" description="Helical" evidence="1">
    <location>
        <begin position="47"/>
        <end position="66"/>
    </location>
</feature>
<feature type="transmembrane region" description="Helical" evidence="1">
    <location>
        <begin position="6"/>
        <end position="26"/>
    </location>
</feature>
<accession>A0A6J4PZC9</accession>
<feature type="transmembrane region" description="Helical" evidence="1">
    <location>
        <begin position="72"/>
        <end position="94"/>
    </location>
</feature>
<evidence type="ECO:0000313" key="2">
    <source>
        <dbReference type="EMBL" id="CAA9423940.1"/>
    </source>
</evidence>
<reference evidence="2" key="1">
    <citation type="submission" date="2020-02" db="EMBL/GenBank/DDBJ databases">
        <authorList>
            <person name="Meier V. D."/>
        </authorList>
    </citation>
    <scope>NUCLEOTIDE SEQUENCE</scope>
    <source>
        <strain evidence="2">AVDCRST_MAG84</strain>
    </source>
</reference>
<organism evidence="2">
    <name type="scientific">uncultured Microcoleus sp</name>
    <dbReference type="NCBI Taxonomy" id="259945"/>
    <lineage>
        <taxon>Bacteria</taxon>
        <taxon>Bacillati</taxon>
        <taxon>Cyanobacteriota</taxon>
        <taxon>Cyanophyceae</taxon>
        <taxon>Oscillatoriophycideae</taxon>
        <taxon>Oscillatoriales</taxon>
        <taxon>Microcoleaceae</taxon>
        <taxon>Microcoleus</taxon>
        <taxon>environmental samples</taxon>
    </lineage>
</organism>
<proteinExistence type="predicted"/>
<dbReference type="AlphaFoldDB" id="A0A6J4PZC9"/>
<keyword evidence="1" id="KW-0812">Transmembrane</keyword>
<protein>
    <submittedName>
        <fullName evidence="2">Uncharacterized protein</fullName>
    </submittedName>
</protein>
<keyword evidence="1" id="KW-0472">Membrane</keyword>
<keyword evidence="1" id="KW-1133">Transmembrane helix</keyword>
<gene>
    <name evidence="2" type="ORF">AVDCRST_MAG84-7355</name>
</gene>
<dbReference type="EMBL" id="CADCTZ010001838">
    <property type="protein sequence ID" value="CAA9423940.1"/>
    <property type="molecule type" value="Genomic_DNA"/>
</dbReference>
<sequence>MVELNWRDYLVMVSFVASIAGLVLLGDNRNSPPTDDRTLSEEILIKMSFTYWIVYCISFFGLKLHLPEDSWLLLSLKLTTVLSYLLTASSILSLPLQRMAVRRVED</sequence>
<evidence type="ECO:0000256" key="1">
    <source>
        <dbReference type="SAM" id="Phobius"/>
    </source>
</evidence>